<comment type="pathway">
    <text evidence="2">Protein modification; protein glycosylation.</text>
</comment>
<comment type="caution">
    <text evidence="14">The sequence shown here is derived from an EMBL/GenBank/DDBJ whole genome shotgun (WGS) entry which is preliminary data.</text>
</comment>
<dbReference type="AlphaFoldDB" id="I4EFM3"/>
<comment type="subcellular location">
    <subcellularLocation>
        <location evidence="1">Endoplasmic reticulum membrane</location>
        <topology evidence="1">Single-pass membrane protein</topology>
    </subcellularLocation>
</comment>
<gene>
    <name evidence="14" type="ORF">NITHO_2320001</name>
</gene>
<evidence type="ECO:0000259" key="13">
    <source>
        <dbReference type="Pfam" id="PF00535"/>
    </source>
</evidence>
<dbReference type="GO" id="GO:0006487">
    <property type="term" value="P:protein N-linked glycosylation"/>
    <property type="evidence" value="ECO:0007669"/>
    <property type="project" value="TreeGrafter"/>
</dbReference>
<keyword evidence="7" id="KW-0812">Transmembrane</keyword>
<protein>
    <recommendedName>
        <fullName evidence="4">dolichyl-phosphate beta-glucosyltransferase</fullName>
        <ecNumber evidence="4">2.4.1.117</ecNumber>
    </recommendedName>
</protein>
<dbReference type="EMBL" id="CAGS01000149">
    <property type="protein sequence ID" value="CCF83485.1"/>
    <property type="molecule type" value="Genomic_DNA"/>
</dbReference>
<keyword evidence="15" id="KW-1185">Reference proteome</keyword>
<dbReference type="InterPro" id="IPR029044">
    <property type="entry name" value="Nucleotide-diphossugar_trans"/>
</dbReference>
<evidence type="ECO:0000256" key="11">
    <source>
        <dbReference type="ARBA" id="ARBA00023136"/>
    </source>
</evidence>
<proteinExistence type="inferred from homology"/>
<evidence type="ECO:0000256" key="7">
    <source>
        <dbReference type="ARBA" id="ARBA00022692"/>
    </source>
</evidence>
<dbReference type="OrthoDB" id="9810303at2"/>
<dbReference type="GO" id="GO:0004581">
    <property type="term" value="F:dolichyl-phosphate beta-glucosyltransferase activity"/>
    <property type="evidence" value="ECO:0007669"/>
    <property type="project" value="UniProtKB-EC"/>
</dbReference>
<dbReference type="InterPro" id="IPR001173">
    <property type="entry name" value="Glyco_trans_2-like"/>
</dbReference>
<evidence type="ECO:0000256" key="10">
    <source>
        <dbReference type="ARBA" id="ARBA00022989"/>
    </source>
</evidence>
<keyword evidence="10" id="KW-1133">Transmembrane helix</keyword>
<keyword evidence="11" id="KW-0472">Membrane</keyword>
<evidence type="ECO:0000313" key="14">
    <source>
        <dbReference type="EMBL" id="CCF83485.1"/>
    </source>
</evidence>
<dbReference type="EC" id="2.4.1.117" evidence="4"/>
<keyword evidence="9" id="KW-0735">Signal-anchor</keyword>
<sequence length="254" mass="28289">MRTPLVELTLIIPAYNEAARLPATLKTVLEFLRKSGITWELLLADDGSVDDTPSIAAAAENAVPNVRHLQLIHRGKAAAIREGVNLATGRFIIFTDADLSTPIEYVDQAYALLRGDSDIVIGTRESPQSRRIGEPEYRHLMGRVYNAVVQLLVVPGINDTQCGFKGFRAAVARDLFRSAQLYRDGAAPVRGPLVTGFDIELLFLARKRGYRIDELPVVWRHVKGSNVRPVVDTFRMLRDALQVRLNDLRGLYAE</sequence>
<evidence type="ECO:0000256" key="2">
    <source>
        <dbReference type="ARBA" id="ARBA00004922"/>
    </source>
</evidence>
<comment type="similarity">
    <text evidence="3">Belongs to the glycosyltransferase 2 family.</text>
</comment>
<dbReference type="RefSeq" id="WP_008476686.1">
    <property type="nucleotide sequence ID" value="NZ_CAGS01000149.1"/>
</dbReference>
<evidence type="ECO:0000256" key="12">
    <source>
        <dbReference type="ARBA" id="ARBA00045097"/>
    </source>
</evidence>
<evidence type="ECO:0000256" key="5">
    <source>
        <dbReference type="ARBA" id="ARBA00022676"/>
    </source>
</evidence>
<evidence type="ECO:0000256" key="6">
    <source>
        <dbReference type="ARBA" id="ARBA00022679"/>
    </source>
</evidence>
<dbReference type="PANTHER" id="PTHR10859:SF91">
    <property type="entry name" value="DOLICHYL-PHOSPHATE BETA-GLUCOSYLTRANSFERASE"/>
    <property type="match status" value="1"/>
</dbReference>
<keyword evidence="5" id="KW-0328">Glycosyltransferase</keyword>
<dbReference type="PANTHER" id="PTHR10859">
    <property type="entry name" value="GLYCOSYL TRANSFERASE"/>
    <property type="match status" value="1"/>
</dbReference>
<evidence type="ECO:0000313" key="15">
    <source>
        <dbReference type="Proteomes" id="UP000004221"/>
    </source>
</evidence>
<evidence type="ECO:0000256" key="8">
    <source>
        <dbReference type="ARBA" id="ARBA00022824"/>
    </source>
</evidence>
<dbReference type="Gene3D" id="3.90.550.10">
    <property type="entry name" value="Spore Coat Polysaccharide Biosynthesis Protein SpsA, Chain A"/>
    <property type="match status" value="1"/>
</dbReference>
<dbReference type="Pfam" id="PF00535">
    <property type="entry name" value="Glycos_transf_2"/>
    <property type="match status" value="1"/>
</dbReference>
<evidence type="ECO:0000256" key="3">
    <source>
        <dbReference type="ARBA" id="ARBA00006739"/>
    </source>
</evidence>
<dbReference type="InterPro" id="IPR035518">
    <property type="entry name" value="DPG_synthase"/>
</dbReference>
<evidence type="ECO:0000256" key="1">
    <source>
        <dbReference type="ARBA" id="ARBA00004389"/>
    </source>
</evidence>
<keyword evidence="8" id="KW-0256">Endoplasmic reticulum</keyword>
<dbReference type="SUPFAM" id="SSF53448">
    <property type="entry name" value="Nucleotide-diphospho-sugar transferases"/>
    <property type="match status" value="1"/>
</dbReference>
<keyword evidence="6 14" id="KW-0808">Transferase</keyword>
<dbReference type="Proteomes" id="UP000004221">
    <property type="component" value="Unassembled WGS sequence"/>
</dbReference>
<name>I4EFM3_9BACT</name>
<reference evidence="14 15" key="1">
    <citation type="journal article" date="2012" name="ISME J.">
        <title>Nitrification expanded: discovery, physiology and genomics of a nitrite-oxidizing bacterium from the phylum Chloroflexi.</title>
        <authorList>
            <person name="Sorokin D.Y."/>
            <person name="Lucker S."/>
            <person name="Vejmelkova D."/>
            <person name="Kostrikina N.A."/>
            <person name="Kleerebezem R."/>
            <person name="Rijpstra W.I."/>
            <person name="Damste J.S."/>
            <person name="Le Paslier D."/>
            <person name="Muyzer G."/>
            <person name="Wagner M."/>
            <person name="van Loosdrecht M.C."/>
            <person name="Daims H."/>
        </authorList>
    </citation>
    <scope>NUCLEOTIDE SEQUENCE [LARGE SCALE GENOMIC DNA]</scope>
    <source>
        <strain evidence="15">none</strain>
    </source>
</reference>
<organism evidence="14 15">
    <name type="scientific">Nitrolancea hollandica Lb</name>
    <dbReference type="NCBI Taxonomy" id="1129897"/>
    <lineage>
        <taxon>Bacteria</taxon>
        <taxon>Pseudomonadati</taxon>
        <taxon>Thermomicrobiota</taxon>
        <taxon>Thermomicrobia</taxon>
        <taxon>Sphaerobacterales</taxon>
        <taxon>Sphaerobacterineae</taxon>
        <taxon>Sphaerobacteraceae</taxon>
        <taxon>Nitrolancea</taxon>
    </lineage>
</organism>
<evidence type="ECO:0000256" key="9">
    <source>
        <dbReference type="ARBA" id="ARBA00022968"/>
    </source>
</evidence>
<dbReference type="CDD" id="cd04188">
    <property type="entry name" value="DPG_synthase"/>
    <property type="match status" value="1"/>
</dbReference>
<feature type="domain" description="Glycosyltransferase 2-like" evidence="13">
    <location>
        <begin position="10"/>
        <end position="176"/>
    </location>
</feature>
<evidence type="ECO:0000256" key="4">
    <source>
        <dbReference type="ARBA" id="ARBA00012583"/>
    </source>
</evidence>
<comment type="catalytic activity">
    <reaction evidence="12">
        <text>a di-trans,poly-cis-dolichyl phosphate + UDP-alpha-D-glucose = a di-trans,poly-cis-dolichyl beta-D-glucosyl phosphate + UDP</text>
        <dbReference type="Rhea" id="RHEA:15401"/>
        <dbReference type="Rhea" id="RHEA-COMP:19498"/>
        <dbReference type="Rhea" id="RHEA-COMP:19502"/>
        <dbReference type="ChEBI" id="CHEBI:57525"/>
        <dbReference type="ChEBI" id="CHEBI:57683"/>
        <dbReference type="ChEBI" id="CHEBI:58223"/>
        <dbReference type="ChEBI" id="CHEBI:58885"/>
        <dbReference type="EC" id="2.4.1.117"/>
    </reaction>
    <physiologicalReaction direction="left-to-right" evidence="12">
        <dbReference type="Rhea" id="RHEA:15402"/>
    </physiologicalReaction>
</comment>
<accession>I4EFM3</accession>